<dbReference type="GO" id="GO:0022857">
    <property type="term" value="F:transmembrane transporter activity"/>
    <property type="evidence" value="ECO:0007669"/>
    <property type="project" value="TreeGrafter"/>
</dbReference>
<accession>A0A0S4XR12</accession>
<keyword evidence="3" id="KW-1003">Cell membrane</keyword>
<keyword evidence="4" id="KW-0997">Cell inner membrane</keyword>
<evidence type="ECO:0000313" key="15">
    <source>
        <dbReference type="EMBL" id="CUV66373.1"/>
    </source>
</evidence>
<dbReference type="InterPro" id="IPR025857">
    <property type="entry name" value="MacB_PCD"/>
</dbReference>
<comment type="similarity">
    <text evidence="11">Belongs to the ABC transporter superfamily. Macrolide exporter (TC 3.A.1.122) family.</text>
</comment>
<evidence type="ECO:0000256" key="12">
    <source>
        <dbReference type="ARBA" id="ARBA00041199"/>
    </source>
</evidence>
<dbReference type="SUPFAM" id="SSF52540">
    <property type="entry name" value="P-loop containing nucleoside triphosphate hydrolases"/>
    <property type="match status" value="1"/>
</dbReference>
<reference evidence="15" key="1">
    <citation type="submission" date="2015-11" db="EMBL/GenBank/DDBJ databases">
        <authorList>
            <person name="Zhang Y."/>
            <person name="Guo Z."/>
        </authorList>
    </citation>
    <scope>NUCLEOTIDE SEQUENCE</scope>
    <source>
        <strain evidence="15">BN30871</strain>
    </source>
</reference>
<evidence type="ECO:0000256" key="3">
    <source>
        <dbReference type="ARBA" id="ARBA00022475"/>
    </source>
</evidence>
<evidence type="ECO:0000256" key="8">
    <source>
        <dbReference type="ARBA" id="ARBA00022967"/>
    </source>
</evidence>
<evidence type="ECO:0000256" key="7">
    <source>
        <dbReference type="ARBA" id="ARBA00022840"/>
    </source>
</evidence>
<dbReference type="FunFam" id="3.40.50.300:FF:000032">
    <property type="entry name" value="Export ABC transporter ATP-binding protein"/>
    <property type="match status" value="1"/>
</dbReference>
<keyword evidence="8" id="KW-1278">Translocase</keyword>
<dbReference type="GO" id="GO:0005524">
    <property type="term" value="F:ATP binding"/>
    <property type="evidence" value="ECO:0007669"/>
    <property type="project" value="UniProtKB-KW"/>
</dbReference>
<sequence length="648" mass="70397">MSVLLEVKNLYKRFLLGDNEIEILKNINLTINRGEFVAIIGQSGSGKTTLMNILGCLDTPSSGEYRIDGKLTTDMDSDSLARLRREHFGFIFQRYHLLNDLDALSNVEIPSIYANHPQNERRDRAKELLERLGLGERLHNRPNQLSGGQQQRVSIARALINGGEIIFADEPTGALDSSSGKEVMNIIKELNALGHTIILVTHEPTIAAMASRVIEIKDGEIVSDKNTTNNSTAKTLVKPVSSEINPISAMMGRFKEAFNMAVNAMFHHKLRTFLTMLGIIIGIASVVSVVALGEGSKQKILKDISNMGTNTINIYRGYGFGDTRSAKVRTLTVADMHALSDLSFVDSVTPVVNNTATVSFENKSVSAQVKGVGEQFFQVKGIELDSGALLDRSMIDGYTQDGVIDQNAKKELFGENSNPIGKIIVVDNMPIRVIGVTKKLSSMMGSDDSVNIWIPYTTVMGKMLGQSYLTSFTVRLKDDVDSTSCEEAISKVLKSRHGVEDFTITNLDSIRQTIESTTGTMRLLISMIAAISLIVGGIGVMNIMLVSVTERTSEIGVRMAVGARESDIMQQFLIESVLVCIIGGVLGISLALGIGQIFGQMSSMFSMIFSTTSIVFAFACSTAIGVIFGFVPAKNAAKLNPVVALNKE</sequence>
<keyword evidence="9 13" id="KW-1133">Transmembrane helix</keyword>
<dbReference type="PANTHER" id="PTHR30572">
    <property type="entry name" value="MEMBRANE COMPONENT OF TRANSPORTER-RELATED"/>
    <property type="match status" value="1"/>
</dbReference>
<evidence type="ECO:0000259" key="14">
    <source>
        <dbReference type="PROSITE" id="PS50893"/>
    </source>
</evidence>
<dbReference type="PROSITE" id="PS50893">
    <property type="entry name" value="ABC_TRANSPORTER_2"/>
    <property type="match status" value="1"/>
</dbReference>
<feature type="transmembrane region" description="Helical" evidence="13">
    <location>
        <begin position="568"/>
        <end position="592"/>
    </location>
</feature>
<dbReference type="InterPro" id="IPR027417">
    <property type="entry name" value="P-loop_NTPase"/>
</dbReference>
<keyword evidence="2" id="KW-0813">Transport</keyword>
<evidence type="ECO:0000256" key="2">
    <source>
        <dbReference type="ARBA" id="ARBA00022448"/>
    </source>
</evidence>
<dbReference type="InterPro" id="IPR003593">
    <property type="entry name" value="AAA+_ATPase"/>
</dbReference>
<evidence type="ECO:0000256" key="4">
    <source>
        <dbReference type="ARBA" id="ARBA00022519"/>
    </source>
</evidence>
<dbReference type="GO" id="GO:0016887">
    <property type="term" value="F:ATP hydrolysis activity"/>
    <property type="evidence" value="ECO:0007669"/>
    <property type="project" value="InterPro"/>
</dbReference>
<dbReference type="InterPro" id="IPR017911">
    <property type="entry name" value="MacB-like_ATP-bd"/>
</dbReference>
<dbReference type="Pfam" id="PF02687">
    <property type="entry name" value="FtsX"/>
    <property type="match status" value="1"/>
</dbReference>
<dbReference type="GO" id="GO:0098796">
    <property type="term" value="C:membrane protein complex"/>
    <property type="evidence" value="ECO:0007669"/>
    <property type="project" value="UniProtKB-ARBA"/>
</dbReference>
<evidence type="ECO:0000256" key="6">
    <source>
        <dbReference type="ARBA" id="ARBA00022741"/>
    </source>
</evidence>
<comment type="subcellular location">
    <subcellularLocation>
        <location evidence="1">Cell inner membrane</location>
        <topology evidence="1">Multi-pass membrane protein</topology>
    </subcellularLocation>
</comment>
<evidence type="ECO:0000256" key="10">
    <source>
        <dbReference type="ARBA" id="ARBA00023136"/>
    </source>
</evidence>
<dbReference type="PANTHER" id="PTHR30572:SF14">
    <property type="entry name" value="MACROLIDE EXPORT ATP-BINDING_PERMEASE PROTEIN MACB"/>
    <property type="match status" value="1"/>
</dbReference>
<keyword evidence="5 13" id="KW-0812">Transmembrane</keyword>
<dbReference type="InterPro" id="IPR017871">
    <property type="entry name" value="ABC_transporter-like_CS"/>
</dbReference>
<keyword evidence="10 13" id="KW-0472">Membrane</keyword>
<evidence type="ECO:0000256" key="11">
    <source>
        <dbReference type="ARBA" id="ARBA00038388"/>
    </source>
</evidence>
<name>A0A0S4XR12_9BACT</name>
<protein>
    <recommendedName>
        <fullName evidence="12">Pyoverdine export ATP-binding/permease protein PvdT</fullName>
    </recommendedName>
</protein>
<gene>
    <name evidence="15" type="primary">macB</name>
    <name evidence="15" type="ORF">BN3087_80022</name>
</gene>
<feature type="transmembrane region" description="Helical" evidence="13">
    <location>
        <begin position="273"/>
        <end position="292"/>
    </location>
</feature>
<dbReference type="GO" id="GO:0005886">
    <property type="term" value="C:plasma membrane"/>
    <property type="evidence" value="ECO:0007669"/>
    <property type="project" value="UniProtKB-SubCell"/>
</dbReference>
<dbReference type="AlphaFoldDB" id="A0A0S4XR12"/>
<evidence type="ECO:0000256" key="1">
    <source>
        <dbReference type="ARBA" id="ARBA00004429"/>
    </source>
</evidence>
<dbReference type="SMART" id="SM00382">
    <property type="entry name" value="AAA"/>
    <property type="match status" value="1"/>
</dbReference>
<evidence type="ECO:0000256" key="9">
    <source>
        <dbReference type="ARBA" id="ARBA00022989"/>
    </source>
</evidence>
<evidence type="ECO:0000256" key="13">
    <source>
        <dbReference type="SAM" id="Phobius"/>
    </source>
</evidence>
<feature type="domain" description="ABC transporter" evidence="14">
    <location>
        <begin position="5"/>
        <end position="244"/>
    </location>
</feature>
<dbReference type="InterPro" id="IPR003439">
    <property type="entry name" value="ABC_transporter-like_ATP-bd"/>
</dbReference>
<dbReference type="Pfam" id="PF12704">
    <property type="entry name" value="MacB_PCD"/>
    <property type="match status" value="1"/>
</dbReference>
<dbReference type="InterPro" id="IPR050250">
    <property type="entry name" value="Macrolide_Exporter_MacB"/>
</dbReference>
<proteinExistence type="inferred from homology"/>
<dbReference type="PROSITE" id="PS00211">
    <property type="entry name" value="ABC_TRANSPORTER_1"/>
    <property type="match status" value="1"/>
</dbReference>
<feature type="transmembrane region" description="Helical" evidence="13">
    <location>
        <begin position="604"/>
        <end position="631"/>
    </location>
</feature>
<dbReference type="Gene3D" id="3.40.50.300">
    <property type="entry name" value="P-loop containing nucleotide triphosphate hydrolases"/>
    <property type="match status" value="1"/>
</dbReference>
<dbReference type="InterPro" id="IPR003838">
    <property type="entry name" value="ABC3_permease_C"/>
</dbReference>
<dbReference type="CDD" id="cd03255">
    <property type="entry name" value="ABC_MJ0796_LolCDE_FtsE"/>
    <property type="match status" value="1"/>
</dbReference>
<feature type="transmembrane region" description="Helical" evidence="13">
    <location>
        <begin position="523"/>
        <end position="548"/>
    </location>
</feature>
<dbReference type="EMBL" id="FAXN01000084">
    <property type="protein sequence ID" value="CUV66373.1"/>
    <property type="molecule type" value="Genomic_DNA"/>
</dbReference>
<keyword evidence="6" id="KW-0547">Nucleotide-binding</keyword>
<dbReference type="Pfam" id="PF00005">
    <property type="entry name" value="ABC_tran"/>
    <property type="match status" value="1"/>
</dbReference>
<keyword evidence="7 15" id="KW-0067">ATP-binding</keyword>
<organism evidence="15">
    <name type="scientific">Sulfurovum sp. enrichment culture clone C5</name>
    <dbReference type="NCBI Taxonomy" id="497650"/>
    <lineage>
        <taxon>Bacteria</taxon>
        <taxon>Pseudomonadati</taxon>
        <taxon>Campylobacterota</taxon>
        <taxon>Epsilonproteobacteria</taxon>
        <taxon>Campylobacterales</taxon>
        <taxon>Sulfurovaceae</taxon>
        <taxon>Sulfurovum</taxon>
        <taxon>environmental samples</taxon>
    </lineage>
</organism>
<evidence type="ECO:0000256" key="5">
    <source>
        <dbReference type="ARBA" id="ARBA00022692"/>
    </source>
</evidence>